<sequence>MLTRYLSEADFAERFSVSRRTLQRYRVTGDGPPWTRIGPRRIVYPLKAAEEWASARTFPHRAAELANRAVSAAT</sequence>
<keyword evidence="2" id="KW-1185">Reference proteome</keyword>
<dbReference type="InterPro" id="IPR009061">
    <property type="entry name" value="DNA-bd_dom_put_sf"/>
</dbReference>
<proteinExistence type="predicted"/>
<evidence type="ECO:0000313" key="1">
    <source>
        <dbReference type="EMBL" id="NKE46075.1"/>
    </source>
</evidence>
<gene>
    <name evidence="1" type="ORF">HB662_14910</name>
</gene>
<dbReference type="Proteomes" id="UP000765160">
    <property type="component" value="Unassembled WGS sequence"/>
</dbReference>
<dbReference type="SUPFAM" id="SSF46955">
    <property type="entry name" value="Putative DNA-binding domain"/>
    <property type="match status" value="1"/>
</dbReference>
<reference evidence="1 2" key="1">
    <citation type="submission" date="2020-03" db="EMBL/GenBank/DDBJ databases">
        <title>Roseomonas selenitidurans sp. nov. isolated from soil.</title>
        <authorList>
            <person name="Liu H."/>
        </authorList>
    </citation>
    <scope>NUCLEOTIDE SEQUENCE [LARGE SCALE GENOMIC DNA]</scope>
    <source>
        <strain evidence="1 2">JCM 15073</strain>
    </source>
</reference>
<dbReference type="RefSeq" id="WP_168050590.1">
    <property type="nucleotide sequence ID" value="NZ_JAATJR010000004.1"/>
</dbReference>
<dbReference type="EMBL" id="JAAVTX010000004">
    <property type="protein sequence ID" value="NKE46075.1"/>
    <property type="molecule type" value="Genomic_DNA"/>
</dbReference>
<organism evidence="1 2">
    <name type="scientific">Falsiroseomonas frigidaquae</name>
    <dbReference type="NCBI Taxonomy" id="487318"/>
    <lineage>
        <taxon>Bacteria</taxon>
        <taxon>Pseudomonadati</taxon>
        <taxon>Pseudomonadota</taxon>
        <taxon>Alphaproteobacteria</taxon>
        <taxon>Acetobacterales</taxon>
        <taxon>Roseomonadaceae</taxon>
        <taxon>Falsiroseomonas</taxon>
    </lineage>
</organism>
<evidence type="ECO:0000313" key="2">
    <source>
        <dbReference type="Proteomes" id="UP000765160"/>
    </source>
</evidence>
<protein>
    <submittedName>
        <fullName evidence="1">Helix-turn-helix domain-containing protein</fullName>
    </submittedName>
</protein>
<name>A0ABX1F165_9PROT</name>
<comment type="caution">
    <text evidence="1">The sequence shown here is derived from an EMBL/GenBank/DDBJ whole genome shotgun (WGS) entry which is preliminary data.</text>
</comment>
<accession>A0ABX1F165</accession>